<dbReference type="Proteomes" id="UP000887565">
    <property type="component" value="Unplaced"/>
</dbReference>
<organism evidence="6 7">
    <name type="scientific">Romanomermis culicivorax</name>
    <name type="common">Nematode worm</name>
    <dbReference type="NCBI Taxonomy" id="13658"/>
    <lineage>
        <taxon>Eukaryota</taxon>
        <taxon>Metazoa</taxon>
        <taxon>Ecdysozoa</taxon>
        <taxon>Nematoda</taxon>
        <taxon>Enoplea</taxon>
        <taxon>Dorylaimia</taxon>
        <taxon>Mermithida</taxon>
        <taxon>Mermithoidea</taxon>
        <taxon>Mermithidae</taxon>
        <taxon>Romanomermis</taxon>
    </lineage>
</organism>
<dbReference type="Gene3D" id="1.10.10.60">
    <property type="entry name" value="Homeodomain-like"/>
    <property type="match status" value="1"/>
</dbReference>
<dbReference type="CDD" id="cd00086">
    <property type="entry name" value="homeodomain"/>
    <property type="match status" value="1"/>
</dbReference>
<dbReference type="SUPFAM" id="SSF46689">
    <property type="entry name" value="Homeodomain-like"/>
    <property type="match status" value="1"/>
</dbReference>
<feature type="region of interest" description="Disordered" evidence="4">
    <location>
        <begin position="83"/>
        <end position="103"/>
    </location>
</feature>
<keyword evidence="2 3" id="KW-0371">Homeobox</keyword>
<dbReference type="SMART" id="SM00389">
    <property type="entry name" value="HOX"/>
    <property type="match status" value="1"/>
</dbReference>
<reference evidence="7" key="1">
    <citation type="submission" date="2022-11" db="UniProtKB">
        <authorList>
            <consortium name="WormBaseParasite"/>
        </authorList>
    </citation>
    <scope>IDENTIFICATION</scope>
</reference>
<accession>A0A915J6K3</accession>
<dbReference type="GO" id="GO:0000981">
    <property type="term" value="F:DNA-binding transcription factor activity, RNA polymerase II-specific"/>
    <property type="evidence" value="ECO:0007669"/>
    <property type="project" value="TreeGrafter"/>
</dbReference>
<proteinExistence type="predicted"/>
<evidence type="ECO:0000256" key="1">
    <source>
        <dbReference type="ARBA" id="ARBA00004123"/>
    </source>
</evidence>
<dbReference type="PANTHER" id="PTHR24340">
    <property type="entry name" value="HOMEOBOX PROTEIN NKX"/>
    <property type="match status" value="1"/>
</dbReference>
<evidence type="ECO:0000259" key="5">
    <source>
        <dbReference type="PROSITE" id="PS50071"/>
    </source>
</evidence>
<comment type="subcellular location">
    <subcellularLocation>
        <location evidence="1 2 3">Nucleus</location>
    </subcellularLocation>
</comment>
<evidence type="ECO:0000256" key="4">
    <source>
        <dbReference type="SAM" id="MobiDB-lite"/>
    </source>
</evidence>
<protein>
    <submittedName>
        <fullName evidence="7">Homeobox domain-containing protein</fullName>
    </submittedName>
</protein>
<dbReference type="InterPro" id="IPR009057">
    <property type="entry name" value="Homeodomain-like_sf"/>
</dbReference>
<dbReference type="PROSITE" id="PS50071">
    <property type="entry name" value="HOMEOBOX_2"/>
    <property type="match status" value="1"/>
</dbReference>
<dbReference type="PANTHER" id="PTHR24340:SF82">
    <property type="entry name" value="HOMEOBOX PROTEIN VND"/>
    <property type="match status" value="1"/>
</dbReference>
<sequence length="276" mass="31398">MLTQQNLRISQCGTTTAAEFDVLSSSEFSNNTASGGTIVEENKAKDCGVAAENDVSCRDYNGHHRQKPVSAEKLTNKRLVATLLSRPESNATSSSKEDSATATQKRRLFSVESILESSPSKIKKPIHQFFLNFLLDNTSAIKNEHKKDNNNPQVKRMIDDFIKSSAASPPVNIHESEFSNNNYTDQVRSLKPDYFWQFAEFNTSGQPYAHQATPDGRLGKNGKLRKRRVLFTKSQTFELQRRFRQQRYLSAPEREILASQIKLTPNQVKIWFQNHR</sequence>
<keyword evidence="2 3" id="KW-0539">Nucleus</keyword>
<evidence type="ECO:0000313" key="7">
    <source>
        <dbReference type="WBParaSite" id="nRc.2.0.1.t22076-RA"/>
    </source>
</evidence>
<name>A0A915J6K3_ROMCU</name>
<feature type="domain" description="Homeobox" evidence="5">
    <location>
        <begin position="222"/>
        <end position="276"/>
    </location>
</feature>
<dbReference type="Pfam" id="PF00046">
    <property type="entry name" value="Homeodomain"/>
    <property type="match status" value="1"/>
</dbReference>
<dbReference type="GO" id="GO:0005634">
    <property type="term" value="C:nucleus"/>
    <property type="evidence" value="ECO:0007669"/>
    <property type="project" value="UniProtKB-SubCell"/>
</dbReference>
<dbReference type="InterPro" id="IPR050394">
    <property type="entry name" value="Homeobox_NK-like"/>
</dbReference>
<evidence type="ECO:0000256" key="2">
    <source>
        <dbReference type="PROSITE-ProRule" id="PRU00108"/>
    </source>
</evidence>
<keyword evidence="2 3" id="KW-0238">DNA-binding</keyword>
<keyword evidence="6" id="KW-1185">Reference proteome</keyword>
<evidence type="ECO:0000313" key="6">
    <source>
        <dbReference type="Proteomes" id="UP000887565"/>
    </source>
</evidence>
<dbReference type="AlphaFoldDB" id="A0A915J6K3"/>
<dbReference type="GO" id="GO:0030154">
    <property type="term" value="P:cell differentiation"/>
    <property type="evidence" value="ECO:0007669"/>
    <property type="project" value="TreeGrafter"/>
</dbReference>
<dbReference type="GO" id="GO:0000978">
    <property type="term" value="F:RNA polymerase II cis-regulatory region sequence-specific DNA binding"/>
    <property type="evidence" value="ECO:0007669"/>
    <property type="project" value="TreeGrafter"/>
</dbReference>
<evidence type="ECO:0000256" key="3">
    <source>
        <dbReference type="RuleBase" id="RU000682"/>
    </source>
</evidence>
<dbReference type="WBParaSite" id="nRc.2.0.1.t22076-RA">
    <property type="protein sequence ID" value="nRc.2.0.1.t22076-RA"/>
    <property type="gene ID" value="nRc.2.0.1.g22076"/>
</dbReference>
<dbReference type="InterPro" id="IPR001356">
    <property type="entry name" value="HD"/>
</dbReference>